<dbReference type="PANTHER" id="PTHR43433">
    <property type="entry name" value="HYDROLASE, ALPHA/BETA FOLD FAMILY PROTEIN"/>
    <property type="match status" value="1"/>
</dbReference>
<reference evidence="2 3" key="1">
    <citation type="submission" date="2021-08" db="EMBL/GenBank/DDBJ databases">
        <title>Genomic Architecture of Streptomyces flavotricini NGL1 and Streptomyces erythrochromogenes HMS4 With Differential Plant Beneficial attributes and laccase production capabilities.</title>
        <authorList>
            <person name="Salwan R."/>
            <person name="Kaur R."/>
            <person name="Sharma V."/>
        </authorList>
    </citation>
    <scope>NUCLEOTIDE SEQUENCE [LARGE SCALE GENOMIC DNA]</scope>
    <source>
        <strain evidence="2 3">NGL1</strain>
    </source>
</reference>
<keyword evidence="3" id="KW-1185">Reference proteome</keyword>
<dbReference type="InterPro" id="IPR050471">
    <property type="entry name" value="AB_hydrolase"/>
</dbReference>
<dbReference type="Gene3D" id="3.40.50.1820">
    <property type="entry name" value="alpha/beta hydrolase"/>
    <property type="match status" value="1"/>
</dbReference>
<proteinExistence type="predicted"/>
<dbReference type="RefSeq" id="WP_229345528.1">
    <property type="nucleotide sequence ID" value="NZ_JAINUL010000001.1"/>
</dbReference>
<evidence type="ECO:0000313" key="2">
    <source>
        <dbReference type="EMBL" id="MCC0098978.1"/>
    </source>
</evidence>
<dbReference type="PANTHER" id="PTHR43433:SF10">
    <property type="entry name" value="AB HYDROLASE-1 DOMAIN-CONTAINING PROTEIN"/>
    <property type="match status" value="1"/>
</dbReference>
<dbReference type="InterPro" id="IPR029058">
    <property type="entry name" value="AB_hydrolase_fold"/>
</dbReference>
<evidence type="ECO:0000259" key="1">
    <source>
        <dbReference type="Pfam" id="PF00561"/>
    </source>
</evidence>
<dbReference type="Proteomes" id="UP001520654">
    <property type="component" value="Unassembled WGS sequence"/>
</dbReference>
<dbReference type="GO" id="GO:0016787">
    <property type="term" value="F:hydrolase activity"/>
    <property type="evidence" value="ECO:0007669"/>
    <property type="project" value="UniProtKB-KW"/>
</dbReference>
<feature type="domain" description="AB hydrolase-1" evidence="1">
    <location>
        <begin position="25"/>
        <end position="273"/>
    </location>
</feature>
<dbReference type="Pfam" id="PF00561">
    <property type="entry name" value="Abhydrolase_1"/>
    <property type="match status" value="1"/>
</dbReference>
<dbReference type="InterPro" id="IPR000073">
    <property type="entry name" value="AB_hydrolase_1"/>
</dbReference>
<protein>
    <submittedName>
        <fullName evidence="2">Alpha/beta hydrolase</fullName>
    </submittedName>
</protein>
<name>A0ABS8EDE8_9ACTN</name>
<dbReference type="EMBL" id="JAINUL010000001">
    <property type="protein sequence ID" value="MCC0098978.1"/>
    <property type="molecule type" value="Genomic_DNA"/>
</dbReference>
<comment type="caution">
    <text evidence="2">The sequence shown here is derived from an EMBL/GenBank/DDBJ whole genome shotgun (WGS) entry which is preliminary data.</text>
</comment>
<accession>A0ABS8EDE8</accession>
<evidence type="ECO:0000313" key="3">
    <source>
        <dbReference type="Proteomes" id="UP001520654"/>
    </source>
</evidence>
<organism evidence="2 3">
    <name type="scientific">Streptomyces flavotricini</name>
    <dbReference type="NCBI Taxonomy" id="66888"/>
    <lineage>
        <taxon>Bacteria</taxon>
        <taxon>Bacillati</taxon>
        <taxon>Actinomycetota</taxon>
        <taxon>Actinomycetes</taxon>
        <taxon>Kitasatosporales</taxon>
        <taxon>Streptomycetaceae</taxon>
        <taxon>Streptomyces</taxon>
    </lineage>
</organism>
<keyword evidence="2" id="KW-0378">Hydrolase</keyword>
<sequence length="286" mass="30501">MRVEVRARDGRRLVAEDWGDPAGLPVLLHHGTPGSRLGTTLGDVTERCPGIRFFAYDRPGYGDSDRSRGRTVADAAADSAAVADALGLDTFAVVGRSGGGPHALACAALLPERVTGTAALVSLAPWGGAGLDWFAGMTAHNVEHYALAVRDPAALERRLTPRAAAIGSDPGRLLEELRAGLSEADLPVLSDPDVHQALMDNYREALRTSAYGWLDDSLAFCRPWGFDPGSIQGRVLLWHGAEDAFSPLGHFRWLAGHIDRSTAVLKPGAGHFAAQYAQPEALEWLL</sequence>
<dbReference type="SUPFAM" id="SSF53474">
    <property type="entry name" value="alpha/beta-Hydrolases"/>
    <property type="match status" value="1"/>
</dbReference>
<gene>
    <name evidence="2" type="ORF">K7B10_30215</name>
</gene>